<evidence type="ECO:0000313" key="5">
    <source>
        <dbReference type="EMBL" id="WCR02686.1"/>
    </source>
</evidence>
<dbReference type="Pfam" id="PF00311">
    <property type="entry name" value="PEPcase"/>
    <property type="match status" value="1"/>
</dbReference>
<dbReference type="EMBL" id="FTOU01000034">
    <property type="protein sequence ID" value="SIT18144.1"/>
    <property type="molecule type" value="Genomic_DNA"/>
</dbReference>
<proteinExistence type="predicted"/>
<dbReference type="PROSITE" id="PS00393">
    <property type="entry name" value="PEPCASE_2"/>
    <property type="match status" value="1"/>
</dbReference>
<dbReference type="AlphaFoldDB" id="A0AA46A7U3"/>
<dbReference type="PRINTS" id="PR00150">
    <property type="entry name" value="PEPCARBXLASE"/>
</dbReference>
<dbReference type="PANTHER" id="PTHR30523:SF32">
    <property type="entry name" value="PHOSPHOENOLPYRUVATE CARBOXYLASE"/>
    <property type="match status" value="1"/>
</dbReference>
<keyword evidence="7" id="KW-1185">Reference proteome</keyword>
<dbReference type="InterPro" id="IPR021135">
    <property type="entry name" value="PEP_COase"/>
</dbReference>
<organism evidence="4 6">
    <name type="scientific">Paracoccus saliphilus</name>
    <dbReference type="NCBI Taxonomy" id="405559"/>
    <lineage>
        <taxon>Bacteria</taxon>
        <taxon>Pseudomonadati</taxon>
        <taxon>Pseudomonadota</taxon>
        <taxon>Alphaproteobacteria</taxon>
        <taxon>Rhodobacterales</taxon>
        <taxon>Paracoccaceae</taxon>
        <taxon>Paracoccus</taxon>
    </lineage>
</organism>
<evidence type="ECO:0000256" key="2">
    <source>
        <dbReference type="ARBA" id="ARBA00022419"/>
    </source>
</evidence>
<evidence type="ECO:0000256" key="3">
    <source>
        <dbReference type="PROSITE-ProRule" id="PRU10112"/>
    </source>
</evidence>
<dbReference type="Proteomes" id="UP000186216">
    <property type="component" value="Unassembled WGS sequence"/>
</dbReference>
<dbReference type="GO" id="GO:0015977">
    <property type="term" value="P:carbon fixation"/>
    <property type="evidence" value="ECO:0007669"/>
    <property type="project" value="InterPro"/>
</dbReference>
<reference evidence="4 6" key="1">
    <citation type="submission" date="2017-01" db="EMBL/GenBank/DDBJ databases">
        <authorList>
            <person name="Varghese N."/>
            <person name="Submissions S."/>
        </authorList>
    </citation>
    <scope>NUCLEOTIDE SEQUENCE [LARGE SCALE GENOMIC DNA]</scope>
    <source>
        <strain evidence="4 6">DSM 18447</strain>
    </source>
</reference>
<dbReference type="GO" id="GO:0005829">
    <property type="term" value="C:cytosol"/>
    <property type="evidence" value="ECO:0007669"/>
    <property type="project" value="TreeGrafter"/>
</dbReference>
<evidence type="ECO:0000313" key="6">
    <source>
        <dbReference type="Proteomes" id="UP000186216"/>
    </source>
</evidence>
<gene>
    <name evidence="5" type="ORF">JHX88_17865</name>
    <name evidence="4" type="ORF">SAMN05421772_13410</name>
</gene>
<protein>
    <recommendedName>
        <fullName evidence="2">Phosphoenolpyruvate carboxylase</fullName>
    </recommendedName>
</protein>
<dbReference type="Proteomes" id="UP001215549">
    <property type="component" value="Chromosome"/>
</dbReference>
<dbReference type="InterPro" id="IPR033129">
    <property type="entry name" value="PEPCASE_His_AS"/>
</dbReference>
<dbReference type="InterPro" id="IPR015813">
    <property type="entry name" value="Pyrv/PenolPyrv_kinase-like_dom"/>
</dbReference>
<dbReference type="GO" id="GO:0008964">
    <property type="term" value="F:phosphoenolpyruvate carboxylase activity"/>
    <property type="evidence" value="ECO:0007669"/>
    <property type="project" value="InterPro"/>
</dbReference>
<accession>A0AA46A7U3</accession>
<comment type="function">
    <text evidence="1">Forms oxaloacetate, a four-carbon dicarboxylic acid source for the tricarboxylic acid cycle.</text>
</comment>
<evidence type="ECO:0000256" key="1">
    <source>
        <dbReference type="ARBA" id="ARBA00003670"/>
    </source>
</evidence>
<sequence length="884" mass="98737">MQGTEAYAEDRLDQGSGSYATLLRSELYELWHDVIALRAPQVAKNFDAGAEVRIPRGNAAIPYLQAFNIWFQLLRIIEENAAVRNRRQAETKYGPDAVPGSFAKVLAELHDKGISEAQLADTLRDLSIGPTITAHPTEAKRVTVLEIHRRIYRKLVALETQRWTPRERTVLSDDLRSEIDLLWMTGELRLERPSISDEIEWGLQFFRDSIFDAVPILNERYIVAGFDPDTTPGIRFHSWIGGDRDGNPNVTVSTTEEALARNRTAILDKYVSGLRDAAEQISISSTIMAIPEEARYSLDALIAEIPEHLGRNPGEVFRQALTVIRDRIEDLRDGRGGYRHLLDFIADLKVIEDGLEAIDAGHLSRRLVRPIRWQAQSFGFRTATLDVRQNSTVTTEVLHEIWTISSDDPTPEYGTAEWSSRLRQELSDSDLAEVASDRLSDMGKELIILLQLMRSLREKADREAIGPFILSMTRSTDDLLGVYLLARYAGFEAEMLDLRVVPLFETIDDLRAGPKILSDLLEVPLVRRSLKARGDNRLEVMLGYSDSNKDGGFFCSTWELEKAQRNILRTLEPFGIRPVYFHGRGGSVSRGGAPTERAIAAQPPGTVAGHMRITEQGEVVSSKYANRGTALHTLEVLASSVLAHSAGGMSRPATPEFDDALEGLAGMSQAAYVTLLRKPGFIDYFQQASPVEELAMLKIGSRPARRFGAKSLDDLRAIPWVFAWSQNRHLITGWYGFGSAIASFRKVRGSEGDKLLNRMFADSPLFQLIVDEVEKSLFQADIDIAARYSALVENTDVRDTIFSDILNEYRCSEKAVLWITGSSLLAERFPAMRERFDCVKGPMGSIHALQVDLLHDLRDQAAPRLSVPLLQTMNCIAAGLGWTG</sequence>
<dbReference type="GO" id="GO:0006099">
    <property type="term" value="P:tricarboxylic acid cycle"/>
    <property type="evidence" value="ECO:0007669"/>
    <property type="project" value="InterPro"/>
</dbReference>
<evidence type="ECO:0000313" key="4">
    <source>
        <dbReference type="EMBL" id="SIT18144.1"/>
    </source>
</evidence>
<name>A0AA46A7U3_9RHOB</name>
<dbReference type="EMBL" id="CP067140">
    <property type="protein sequence ID" value="WCR02686.1"/>
    <property type="molecule type" value="Genomic_DNA"/>
</dbReference>
<feature type="active site" evidence="3">
    <location>
        <position position="549"/>
    </location>
</feature>
<dbReference type="RefSeq" id="WP_076529115.1">
    <property type="nucleotide sequence ID" value="NZ_CP067140.1"/>
</dbReference>
<dbReference type="PANTHER" id="PTHR30523">
    <property type="entry name" value="PHOSPHOENOLPYRUVATE CARBOXYLASE"/>
    <property type="match status" value="1"/>
</dbReference>
<dbReference type="SUPFAM" id="SSF51621">
    <property type="entry name" value="Phosphoenolpyruvate/pyruvate domain"/>
    <property type="match status" value="1"/>
</dbReference>
<evidence type="ECO:0000313" key="7">
    <source>
        <dbReference type="Proteomes" id="UP001215549"/>
    </source>
</evidence>
<reference evidence="5 7" key="2">
    <citation type="submission" date="2021-01" db="EMBL/GenBank/DDBJ databases">
        <title>Biogeographic distribution of Paracoccus.</title>
        <authorList>
            <person name="Hollensteiner J."/>
            <person name="Leineberger J."/>
            <person name="Brinkhoff T."/>
            <person name="Daniel R."/>
        </authorList>
    </citation>
    <scope>NUCLEOTIDE SEQUENCE [LARGE SCALE GENOMIC DNA]</scope>
    <source>
        <strain evidence="5 7">DSM 18447</strain>
    </source>
</reference>